<evidence type="ECO:0000313" key="2">
    <source>
        <dbReference type="Proteomes" id="UP000050700"/>
    </source>
</evidence>
<dbReference type="Proteomes" id="UP000050700">
    <property type="component" value="Unassembled WGS sequence"/>
</dbReference>
<dbReference type="EMBL" id="JMQP01000002">
    <property type="protein sequence ID" value="KIS35239.1"/>
    <property type="molecule type" value="Genomic_DNA"/>
</dbReference>
<organism evidence="1 2">
    <name type="scientific">Haemophilus influenzae</name>
    <dbReference type="NCBI Taxonomy" id="727"/>
    <lineage>
        <taxon>Bacteria</taxon>
        <taxon>Pseudomonadati</taxon>
        <taxon>Pseudomonadota</taxon>
        <taxon>Gammaproteobacteria</taxon>
        <taxon>Pasteurellales</taxon>
        <taxon>Pasteurellaceae</taxon>
        <taxon>Haemophilus</taxon>
    </lineage>
</organism>
<proteinExistence type="predicted"/>
<reference evidence="1 2" key="1">
    <citation type="submission" date="2014-05" db="EMBL/GenBank/DDBJ databases">
        <title>Methylome analysis of the phasevarions of Haemophilus influenzae.</title>
        <authorList>
            <person name="Atack J.M."/>
            <person name="Fox K.L."/>
            <person name="Power P.M."/>
            <person name="Clark T."/>
            <person name="Jurcisek J."/>
            <person name="Korlach J."/>
            <person name="Bakaletz L.O."/>
            <person name="Jennings M.P."/>
        </authorList>
    </citation>
    <scope>NUCLEOTIDE SEQUENCE [LARGE SCALE GENOMIC DNA]</scope>
    <source>
        <strain evidence="1 2">1209</strain>
    </source>
</reference>
<name>A0A158SWJ5_HAEIF</name>
<evidence type="ECO:0000313" key="1">
    <source>
        <dbReference type="EMBL" id="KIS35239.1"/>
    </source>
</evidence>
<accession>A0A158SWJ5</accession>
<comment type="caution">
    <text evidence="1">The sequence shown here is derived from an EMBL/GenBank/DDBJ whole genome shotgun (WGS) entry which is preliminary data.</text>
</comment>
<dbReference type="PATRIC" id="fig|727.582.peg.773"/>
<sequence>MAVDLKRLRQGSKIALKSTSLVCGRGEGLTAIFHAYNWAKNRAEIRI</sequence>
<dbReference type="AlphaFoldDB" id="A0A158SWJ5"/>
<gene>
    <name evidence="1" type="ORF">NTHI1209_00843</name>
</gene>
<protein>
    <submittedName>
        <fullName evidence="1">Uncharacterized protein</fullName>
    </submittedName>
</protein>